<dbReference type="Gene3D" id="3.30.300.30">
    <property type="match status" value="1"/>
</dbReference>
<dbReference type="RefSeq" id="WP_128557713.1">
    <property type="nucleotide sequence ID" value="NZ_QUAK01000116.1"/>
</dbReference>
<reference evidence="7 8" key="1">
    <citation type="submission" date="2018-08" db="EMBL/GenBank/DDBJ databases">
        <title>Isolation, diversity and antifungal activity of Actinobacteria from wheat.</title>
        <authorList>
            <person name="Han C."/>
        </authorList>
    </citation>
    <scope>NUCLEOTIDE SEQUENCE [LARGE SCALE GENOMIC DNA]</scope>
    <source>
        <strain evidence="7 8">NEAU-YY421</strain>
    </source>
</reference>
<accession>A0A372M2C9</accession>
<evidence type="ECO:0000256" key="1">
    <source>
        <dbReference type="ARBA" id="ARBA00006432"/>
    </source>
</evidence>
<dbReference type="Pfam" id="PF00501">
    <property type="entry name" value="AMP-binding"/>
    <property type="match status" value="1"/>
</dbReference>
<proteinExistence type="inferred from homology"/>
<dbReference type="InterPro" id="IPR000873">
    <property type="entry name" value="AMP-dep_synth/lig_dom"/>
</dbReference>
<dbReference type="PANTHER" id="PTHR43859">
    <property type="entry name" value="ACYL-ACTIVATING ENZYME"/>
    <property type="match status" value="1"/>
</dbReference>
<dbReference type="FunFam" id="3.30.300.30:FF:000008">
    <property type="entry name" value="2,3-dihydroxybenzoate-AMP ligase"/>
    <property type="match status" value="1"/>
</dbReference>
<dbReference type="Gene3D" id="3.40.50.12780">
    <property type="entry name" value="N-terminal domain of ligase-like"/>
    <property type="match status" value="1"/>
</dbReference>
<feature type="domain" description="AMP-dependent synthetase/ligase" evidence="5">
    <location>
        <begin position="37"/>
        <end position="368"/>
    </location>
</feature>
<keyword evidence="2" id="KW-0436">Ligase</keyword>
<dbReference type="GO" id="GO:0006631">
    <property type="term" value="P:fatty acid metabolic process"/>
    <property type="evidence" value="ECO:0007669"/>
    <property type="project" value="UniProtKB-KW"/>
</dbReference>
<comment type="caution">
    <text evidence="7">The sequence shown here is derived from an EMBL/GenBank/DDBJ whole genome shotgun (WGS) entry which is preliminary data.</text>
</comment>
<keyword evidence="3" id="KW-0276">Fatty acid metabolism</keyword>
<keyword evidence="8" id="KW-1185">Reference proteome</keyword>
<feature type="domain" description="AMP-binding enzyme C-terminal" evidence="6">
    <location>
        <begin position="419"/>
        <end position="494"/>
    </location>
</feature>
<protein>
    <submittedName>
        <fullName evidence="7">AMP-dependent synthetase</fullName>
    </submittedName>
</protein>
<dbReference type="InterPro" id="IPR042099">
    <property type="entry name" value="ANL_N_sf"/>
</dbReference>
<dbReference type="Pfam" id="PF13193">
    <property type="entry name" value="AMP-binding_C"/>
    <property type="match status" value="1"/>
</dbReference>
<dbReference type="InterPro" id="IPR045851">
    <property type="entry name" value="AMP-bd_C_sf"/>
</dbReference>
<dbReference type="EMBL" id="QUAK01000116">
    <property type="protein sequence ID" value="RFU84675.1"/>
    <property type="molecule type" value="Genomic_DNA"/>
</dbReference>
<organism evidence="7 8">
    <name type="scientific">Streptomyces triticagri</name>
    <dbReference type="NCBI Taxonomy" id="2293568"/>
    <lineage>
        <taxon>Bacteria</taxon>
        <taxon>Bacillati</taxon>
        <taxon>Actinomycetota</taxon>
        <taxon>Actinomycetes</taxon>
        <taxon>Kitasatosporales</taxon>
        <taxon>Streptomycetaceae</taxon>
        <taxon>Streptomyces</taxon>
    </lineage>
</organism>
<dbReference type="SUPFAM" id="SSF56801">
    <property type="entry name" value="Acetyl-CoA synthetase-like"/>
    <property type="match status" value="1"/>
</dbReference>
<evidence type="ECO:0000259" key="6">
    <source>
        <dbReference type="Pfam" id="PF13193"/>
    </source>
</evidence>
<comment type="similarity">
    <text evidence="1">Belongs to the ATP-dependent AMP-binding enzyme family.</text>
</comment>
<dbReference type="Proteomes" id="UP000263094">
    <property type="component" value="Unassembled WGS sequence"/>
</dbReference>
<evidence type="ECO:0000256" key="3">
    <source>
        <dbReference type="ARBA" id="ARBA00022832"/>
    </source>
</evidence>
<evidence type="ECO:0000313" key="8">
    <source>
        <dbReference type="Proteomes" id="UP000263094"/>
    </source>
</evidence>
<name>A0A372M2C9_9ACTN</name>
<dbReference type="GO" id="GO:0016874">
    <property type="term" value="F:ligase activity"/>
    <property type="evidence" value="ECO:0007669"/>
    <property type="project" value="UniProtKB-KW"/>
</dbReference>
<evidence type="ECO:0000256" key="4">
    <source>
        <dbReference type="ARBA" id="ARBA00023098"/>
    </source>
</evidence>
<dbReference type="AlphaFoldDB" id="A0A372M2C9"/>
<dbReference type="InterPro" id="IPR025110">
    <property type="entry name" value="AMP-bd_C"/>
</dbReference>
<evidence type="ECO:0000313" key="7">
    <source>
        <dbReference type="EMBL" id="RFU84675.1"/>
    </source>
</evidence>
<dbReference type="PANTHER" id="PTHR43859:SF4">
    <property type="entry name" value="BUTANOATE--COA LIGASE AAE1-RELATED"/>
    <property type="match status" value="1"/>
</dbReference>
<evidence type="ECO:0000256" key="2">
    <source>
        <dbReference type="ARBA" id="ARBA00022598"/>
    </source>
</evidence>
<evidence type="ECO:0000259" key="5">
    <source>
        <dbReference type="Pfam" id="PF00501"/>
    </source>
</evidence>
<dbReference type="OrthoDB" id="9803968at2"/>
<sequence>MRVPMTVSDFLDRAELGFRDSTGVVDEPDQPAPPVPTATYGQLADRVRAWQAGFDALGVGVGERIAVVSHNSARLLELLFAITTSGRICVPVNFRLRPDEVDYVVRQSGAGVLLVDPELDHALADVKARHRYVLGEQTETELMRFGVQPRPWTEPDEDATATINYTSGTTARPKGVQLTHRNIWVNALTFGLHTRAWERDVYLHTLPMFHCNGWGMPFVMAGLGAKQVVLRKVDGTEILRRVEQHGVTLMCGAPAVWNAVLDAAAAWDGEIPGRDRVRIVCAGAPPPSRTIQRVGEELGWEFTQIYGLTETSPVLTFNRTRAEDDELPAEERARKLSRAGLPALGVRLKEAESGEVLARSNVVLDGYWEKPDETEAALQDGWFHTGDGGSLDPDDGHLTISDRKKDVIITGGENVSSIEVEDAIFSHPAVAEVAVIGVPHEKWGETIKALVVLADGADADEAAIIAHCKERMAGYKSPTTVEFRTEIPRTATGKVQKFKLRAPYWSGRDRGVN</sequence>
<keyword evidence="4" id="KW-0443">Lipid metabolism</keyword>
<gene>
    <name evidence="7" type="ORF">DY218_21400</name>
</gene>